<accession>A0A1X6NKC7</accession>
<proteinExistence type="predicted"/>
<organism evidence="2 3">
    <name type="scientific">Porphyra umbilicalis</name>
    <name type="common">Purple laver</name>
    <name type="synonym">Red alga</name>
    <dbReference type="NCBI Taxonomy" id="2786"/>
    <lineage>
        <taxon>Eukaryota</taxon>
        <taxon>Rhodophyta</taxon>
        <taxon>Bangiophyceae</taxon>
        <taxon>Bangiales</taxon>
        <taxon>Bangiaceae</taxon>
        <taxon>Porphyra</taxon>
    </lineage>
</organism>
<sequence>MHRTILPPVYPGVGRCDASRRDASQRRPPAFPESAVLSTSNRRRAAARRAVLRRSRVRNTASASSLAYWGGIREPSGADVGAAIAKRTPDGSDAVADALRRKRRRKRGGTPPRPDASHNTGALPPPRPSAPPEVAPSLPPMQTLSRRALLRVDVLRVVDAKADVLATTLKRRPHHPTAATAAKYTAADNAFRVYVAAAANAEAAVAGATDAYDELAALVARATATVKKAPAAGSGEQCFRPLSTLE</sequence>
<dbReference type="AlphaFoldDB" id="A0A1X6NKC7"/>
<gene>
    <name evidence="2" type="ORF">BU14_1920s0001</name>
</gene>
<protein>
    <submittedName>
        <fullName evidence="2">Uncharacterized protein</fullName>
    </submittedName>
</protein>
<evidence type="ECO:0000256" key="1">
    <source>
        <dbReference type="SAM" id="MobiDB-lite"/>
    </source>
</evidence>
<feature type="region of interest" description="Disordered" evidence="1">
    <location>
        <begin position="85"/>
        <end position="139"/>
    </location>
</feature>
<keyword evidence="3" id="KW-1185">Reference proteome</keyword>
<dbReference type="Proteomes" id="UP000218209">
    <property type="component" value="Unassembled WGS sequence"/>
</dbReference>
<reference evidence="2 3" key="1">
    <citation type="submission" date="2017-03" db="EMBL/GenBank/DDBJ databases">
        <title>WGS assembly of Porphyra umbilicalis.</title>
        <authorList>
            <person name="Brawley S.H."/>
            <person name="Blouin N.A."/>
            <person name="Ficko-Blean E."/>
            <person name="Wheeler G.L."/>
            <person name="Lohr M."/>
            <person name="Goodson H.V."/>
            <person name="Jenkins J.W."/>
            <person name="Blaby-Haas C.E."/>
            <person name="Helliwell K.E."/>
            <person name="Chan C."/>
            <person name="Marriage T."/>
            <person name="Bhattacharya D."/>
            <person name="Klein A.S."/>
            <person name="Badis Y."/>
            <person name="Brodie J."/>
            <person name="Cao Y."/>
            <person name="Collen J."/>
            <person name="Dittami S.M."/>
            <person name="Gachon C.M."/>
            <person name="Green B.R."/>
            <person name="Karpowicz S."/>
            <person name="Kim J.W."/>
            <person name="Kudahl U."/>
            <person name="Lin S."/>
            <person name="Michel G."/>
            <person name="Mittag M."/>
            <person name="Olson B.J."/>
            <person name="Pangilinan J."/>
            <person name="Peng Y."/>
            <person name="Qiu H."/>
            <person name="Shu S."/>
            <person name="Singer J.T."/>
            <person name="Smith A.G."/>
            <person name="Sprecher B.N."/>
            <person name="Wagner V."/>
            <person name="Wang W."/>
            <person name="Wang Z.-Y."/>
            <person name="Yan J."/>
            <person name="Yarish C."/>
            <person name="Zoeuner-Riek S."/>
            <person name="Zhuang Y."/>
            <person name="Zou Y."/>
            <person name="Lindquist E.A."/>
            <person name="Grimwood J."/>
            <person name="Barry K."/>
            <person name="Rokhsar D.S."/>
            <person name="Schmutz J."/>
            <person name="Stiller J.W."/>
            <person name="Grossman A.R."/>
            <person name="Prochnik S.E."/>
        </authorList>
    </citation>
    <scope>NUCLEOTIDE SEQUENCE [LARGE SCALE GENOMIC DNA]</scope>
    <source>
        <strain evidence="2">4086291</strain>
    </source>
</reference>
<evidence type="ECO:0000313" key="2">
    <source>
        <dbReference type="EMBL" id="OSX69055.1"/>
    </source>
</evidence>
<evidence type="ECO:0000313" key="3">
    <source>
        <dbReference type="Proteomes" id="UP000218209"/>
    </source>
</evidence>
<feature type="region of interest" description="Disordered" evidence="1">
    <location>
        <begin position="12"/>
        <end position="42"/>
    </location>
</feature>
<dbReference type="EMBL" id="KV919827">
    <property type="protein sequence ID" value="OSX69055.1"/>
    <property type="molecule type" value="Genomic_DNA"/>
</dbReference>
<name>A0A1X6NKC7_PORUM</name>
<feature type="compositionally biased region" description="Pro residues" evidence="1">
    <location>
        <begin position="123"/>
        <end position="139"/>
    </location>
</feature>